<accession>A0A0G0D1V3</accession>
<dbReference type="SUPFAM" id="SSF81301">
    <property type="entry name" value="Nucleotidyltransferase"/>
    <property type="match status" value="1"/>
</dbReference>
<comment type="caution">
    <text evidence="2">The sequence shown here is derived from an EMBL/GenBank/DDBJ whole genome shotgun (WGS) entry which is preliminary data.</text>
</comment>
<dbReference type="InterPro" id="IPR052930">
    <property type="entry name" value="TA_antitoxin_MntA"/>
</dbReference>
<dbReference type="Gene3D" id="3.30.460.10">
    <property type="entry name" value="Beta Polymerase, domain 2"/>
    <property type="match status" value="1"/>
</dbReference>
<evidence type="ECO:0000313" key="3">
    <source>
        <dbReference type="Proteomes" id="UP000034316"/>
    </source>
</evidence>
<dbReference type="CDD" id="cd05403">
    <property type="entry name" value="NT_KNTase_like"/>
    <property type="match status" value="1"/>
</dbReference>
<dbReference type="PANTHER" id="PTHR43852:SF3">
    <property type="entry name" value="NUCLEOTIDYLTRANSFERASE"/>
    <property type="match status" value="1"/>
</dbReference>
<dbReference type="InterPro" id="IPR043519">
    <property type="entry name" value="NT_sf"/>
</dbReference>
<gene>
    <name evidence="2" type="ORF">UR93_C0019G0014</name>
</gene>
<evidence type="ECO:0000259" key="1">
    <source>
        <dbReference type="Pfam" id="PF18765"/>
    </source>
</evidence>
<organism evidence="2 3">
    <name type="scientific">Berkelbacteria bacterium GW2011_GWA2_35_9</name>
    <dbReference type="NCBI Taxonomy" id="1618333"/>
    <lineage>
        <taxon>Bacteria</taxon>
        <taxon>Candidatus Berkelbacteria</taxon>
    </lineage>
</organism>
<sequence>MEKRKYNSPEFKHLSQQYGLNFLVLFGSHASGLANQLSDFDIGYSADNDIDIETEHQITTKLKNILNNPKVDLVNVRKTTPLLAKKALLEGALLAENTPHSFANDQIRAYHNYVETKPLRELK</sequence>
<evidence type="ECO:0000313" key="2">
    <source>
        <dbReference type="EMBL" id="KKP88219.1"/>
    </source>
</evidence>
<feature type="domain" description="Polymerase beta nucleotidyltransferase" evidence="1">
    <location>
        <begin position="14"/>
        <end position="97"/>
    </location>
</feature>
<dbReference type="STRING" id="1618333.UR93_C0019G0014"/>
<reference evidence="2 3" key="1">
    <citation type="journal article" date="2015" name="Nature">
        <title>rRNA introns, odd ribosomes, and small enigmatic genomes across a large radiation of phyla.</title>
        <authorList>
            <person name="Brown C.T."/>
            <person name="Hug L.A."/>
            <person name="Thomas B.C."/>
            <person name="Sharon I."/>
            <person name="Castelle C.J."/>
            <person name="Singh A."/>
            <person name="Wilkins M.J."/>
            <person name="Williams K.H."/>
            <person name="Banfield J.F."/>
        </authorList>
    </citation>
    <scope>NUCLEOTIDE SEQUENCE [LARGE SCALE GENOMIC DNA]</scope>
</reference>
<dbReference type="EMBL" id="LBRB01000019">
    <property type="protein sequence ID" value="KKP88219.1"/>
    <property type="molecule type" value="Genomic_DNA"/>
</dbReference>
<dbReference type="Pfam" id="PF18765">
    <property type="entry name" value="Polbeta"/>
    <property type="match status" value="1"/>
</dbReference>
<proteinExistence type="predicted"/>
<dbReference type="NCBIfam" id="NF047752">
    <property type="entry name" value="MntA_antitoxin"/>
    <property type="match status" value="1"/>
</dbReference>
<dbReference type="InterPro" id="IPR041633">
    <property type="entry name" value="Polbeta"/>
</dbReference>
<protein>
    <recommendedName>
        <fullName evidence="1">Polymerase beta nucleotidyltransferase domain-containing protein</fullName>
    </recommendedName>
</protein>
<dbReference type="PANTHER" id="PTHR43852">
    <property type="entry name" value="NUCLEOTIDYLTRANSFERASE"/>
    <property type="match status" value="1"/>
</dbReference>
<dbReference type="AlphaFoldDB" id="A0A0G0D1V3"/>
<name>A0A0G0D1V3_9BACT</name>
<dbReference type="Proteomes" id="UP000034316">
    <property type="component" value="Unassembled WGS sequence"/>
</dbReference>